<evidence type="ECO:0000313" key="1">
    <source>
        <dbReference type="EMBL" id="SEC74297.1"/>
    </source>
</evidence>
<dbReference type="EMBL" id="FNSA01000003">
    <property type="protein sequence ID" value="SEC74297.1"/>
    <property type="molecule type" value="Genomic_DNA"/>
</dbReference>
<accession>A0A1H4UZW9</accession>
<reference evidence="2" key="1">
    <citation type="submission" date="2016-10" db="EMBL/GenBank/DDBJ databases">
        <authorList>
            <person name="Varghese N."/>
            <person name="Submissions S."/>
        </authorList>
    </citation>
    <scope>NUCLEOTIDE SEQUENCE [LARGE SCALE GENOMIC DNA]</scope>
    <source>
        <strain evidence="2">DSM 44234</strain>
    </source>
</reference>
<name>A0A1H4UZW9_TSUTY</name>
<sequence>MAASSELPLPVRAMLSDLAVAVESASASRDDEDRIALRRVRRALAAHPRCDTHHDDDPVSCGWKHVVRSVQAAIDDHSPAIGVDADNARLYRALAEVREKHAQTAEMLEIALQDAAAVLGMDDSLLLDADVMKKLSAAAERAGTELSPAGLDALPKDTVVLTRDPRLVPAVTLWIRADDDQDGAWWRIGTDDTFQSDDVLYGDPREARVLYVPDEVLLCEGDRDA</sequence>
<dbReference type="AlphaFoldDB" id="A0A1H4UZW9"/>
<evidence type="ECO:0000313" key="2">
    <source>
        <dbReference type="Proteomes" id="UP000182241"/>
    </source>
</evidence>
<dbReference type="STRING" id="57704.SAMN04489793_3095"/>
<dbReference type="OrthoDB" id="4955428at2"/>
<keyword evidence="2" id="KW-1185">Reference proteome</keyword>
<organism evidence="1 2">
    <name type="scientific">Tsukamurella tyrosinosolvens</name>
    <dbReference type="NCBI Taxonomy" id="57704"/>
    <lineage>
        <taxon>Bacteria</taxon>
        <taxon>Bacillati</taxon>
        <taxon>Actinomycetota</taxon>
        <taxon>Actinomycetes</taxon>
        <taxon>Mycobacteriales</taxon>
        <taxon>Tsukamurellaceae</taxon>
        <taxon>Tsukamurella</taxon>
    </lineage>
</organism>
<proteinExistence type="predicted"/>
<dbReference type="RefSeq" id="WP_139286191.1">
    <property type="nucleotide sequence ID" value="NZ_FNSA01000003.1"/>
</dbReference>
<dbReference type="Proteomes" id="UP000182241">
    <property type="component" value="Unassembled WGS sequence"/>
</dbReference>
<protein>
    <submittedName>
        <fullName evidence="1">Uncharacterized protein</fullName>
    </submittedName>
</protein>
<gene>
    <name evidence="1" type="ORF">SAMN04489793_3095</name>
</gene>